<reference evidence="2" key="1">
    <citation type="submission" date="2023-06" db="EMBL/GenBank/DDBJ databases">
        <title>Egi l300058.</title>
        <authorList>
            <person name="Gao L."/>
            <person name="Fang B.-Z."/>
            <person name="Li W.-J."/>
        </authorList>
    </citation>
    <scope>NUCLEOTIDE SEQUENCE</scope>
    <source>
        <strain evidence="2">EGI L300058</strain>
    </source>
</reference>
<proteinExistence type="predicted"/>
<dbReference type="PROSITE" id="PS51257">
    <property type="entry name" value="PROKAR_LIPOPROTEIN"/>
    <property type="match status" value="1"/>
</dbReference>
<evidence type="ECO:0008006" key="4">
    <source>
        <dbReference type="Google" id="ProtNLM"/>
    </source>
</evidence>
<organism evidence="2 3">
    <name type="scientific">Demequina muriae</name>
    <dbReference type="NCBI Taxonomy" id="3051664"/>
    <lineage>
        <taxon>Bacteria</taxon>
        <taxon>Bacillati</taxon>
        <taxon>Actinomycetota</taxon>
        <taxon>Actinomycetes</taxon>
        <taxon>Micrococcales</taxon>
        <taxon>Demequinaceae</taxon>
        <taxon>Demequina</taxon>
    </lineage>
</organism>
<keyword evidence="3" id="KW-1185">Reference proteome</keyword>
<keyword evidence="1" id="KW-0732">Signal</keyword>
<accession>A0ABT8GG72</accession>
<name>A0ABT8GG72_9MICO</name>
<feature type="chain" id="PRO_5045841645" description="Lipoprotein" evidence="1">
    <location>
        <begin position="23"/>
        <end position="138"/>
    </location>
</feature>
<feature type="signal peptide" evidence="1">
    <location>
        <begin position="1"/>
        <end position="22"/>
    </location>
</feature>
<comment type="caution">
    <text evidence="2">The sequence shown here is derived from an EMBL/GenBank/DDBJ whole genome shotgun (WGS) entry which is preliminary data.</text>
</comment>
<evidence type="ECO:0000313" key="3">
    <source>
        <dbReference type="Proteomes" id="UP001172708"/>
    </source>
</evidence>
<evidence type="ECO:0000313" key="2">
    <source>
        <dbReference type="EMBL" id="MDN4479941.1"/>
    </source>
</evidence>
<dbReference type="EMBL" id="JAUHQA010000001">
    <property type="protein sequence ID" value="MDN4479941.1"/>
    <property type="molecule type" value="Genomic_DNA"/>
</dbReference>
<evidence type="ECO:0000256" key="1">
    <source>
        <dbReference type="SAM" id="SignalP"/>
    </source>
</evidence>
<protein>
    <recommendedName>
        <fullName evidence="4">Lipoprotein</fullName>
    </recommendedName>
</protein>
<dbReference type="RefSeq" id="WP_301141193.1">
    <property type="nucleotide sequence ID" value="NZ_JAUHQA010000001.1"/>
</dbReference>
<dbReference type="Proteomes" id="UP001172708">
    <property type="component" value="Unassembled WGS sequence"/>
</dbReference>
<sequence>MNKNTMRAGGLAVLIAATGAFGLTACSSDAEGDAGTETEATEQTTVDVATDLENARAAVEEALAEDDSWTQVMLAGDVEAPTQKYGLLVMPFVASDAAESVTGTVNIDGGNYTIEAESAASGDTWQIDQDGEITPVTE</sequence>
<gene>
    <name evidence="2" type="ORF">QQX02_03265</name>
</gene>